<gene>
    <name evidence="1" type="ORF">QIS99_24490</name>
</gene>
<dbReference type="EMBL" id="JASCIR010000026">
    <property type="protein sequence ID" value="MDI3389333.1"/>
    <property type="molecule type" value="Genomic_DNA"/>
</dbReference>
<dbReference type="InterPro" id="IPR016181">
    <property type="entry name" value="Acyl_CoA_acyltransferase"/>
</dbReference>
<proteinExistence type="predicted"/>
<accession>A0ABT6S034</accession>
<dbReference type="SUPFAM" id="SSF55729">
    <property type="entry name" value="Acyl-CoA N-acyltransferases (Nat)"/>
    <property type="match status" value="1"/>
</dbReference>
<name>A0ABT6S034_9ACTN</name>
<comment type="caution">
    <text evidence="1">The sequence shown here is derived from an EMBL/GenBank/DDBJ whole genome shotgun (WGS) entry which is preliminary data.</text>
</comment>
<sequence>MLISAYTSPGDVPAQDWDALTEGSTVYSASGWLWVRDEERPEGARAAYLVARDEDGRPAAGLETYTFPRPPHPLYTPETLLEGVVGPERLRHMAQRPMAVGSGWSEFRGQIPVRQGLPAKERSLAVDALTGQALDGARAAGASVLSYYYLPREDALEAMRAHADADPVLLFHDVETSLPVGQWDGFEDYVAWLPAGRRPRARKEARIFRESSRTIREVALPDVVETIAPLNSALMRKHGHDYGVDRATAVYGRQGRFLGVSSTLLLAEEDDRAVGFALRYRHGDMLYARVAGFDYSAPNLADYFNLVFYHPITQGVDRPTRAIHLGLGTFGAKLARGAQPTPLYSVFVGVDRPLAASAGAVRDRNDQHIAAFSDENGGHVVGGLDTSDWLR</sequence>
<keyword evidence="2" id="KW-1185">Reference proteome</keyword>
<organism evidence="1 2">
    <name type="scientific">Streptomyces solicavernae</name>
    <dbReference type="NCBI Taxonomy" id="3043614"/>
    <lineage>
        <taxon>Bacteria</taxon>
        <taxon>Bacillati</taxon>
        <taxon>Actinomycetota</taxon>
        <taxon>Actinomycetes</taxon>
        <taxon>Kitasatosporales</taxon>
        <taxon>Streptomycetaceae</taxon>
        <taxon>Streptomyces</taxon>
    </lineage>
</organism>
<protein>
    <submittedName>
        <fullName evidence="1">Peptidogalycan biosysnthesis protein</fullName>
    </submittedName>
</protein>
<dbReference type="Proteomes" id="UP001224661">
    <property type="component" value="Unassembled WGS sequence"/>
</dbReference>
<reference evidence="1 2" key="1">
    <citation type="submission" date="2023-05" db="EMBL/GenBank/DDBJ databases">
        <title>Draft genome sequence of Streptomyces sp. B-S-A8 isolated from a cave soil in Thailand.</title>
        <authorList>
            <person name="Chamroensaksri N."/>
            <person name="Muangham S."/>
        </authorList>
    </citation>
    <scope>NUCLEOTIDE SEQUENCE [LARGE SCALE GENOMIC DNA]</scope>
    <source>
        <strain evidence="1 2">B-S-A8</strain>
    </source>
</reference>
<evidence type="ECO:0000313" key="1">
    <source>
        <dbReference type="EMBL" id="MDI3389333.1"/>
    </source>
</evidence>
<dbReference type="Pfam" id="PF04339">
    <property type="entry name" value="FemAB_like"/>
    <property type="match status" value="1"/>
</dbReference>
<evidence type="ECO:0000313" key="2">
    <source>
        <dbReference type="Proteomes" id="UP001224661"/>
    </source>
</evidence>
<dbReference type="InterPro" id="IPR007434">
    <property type="entry name" value="FemAB-like"/>
</dbReference>
<dbReference type="RefSeq" id="WP_282515797.1">
    <property type="nucleotide sequence ID" value="NZ_JASCIR010000026.1"/>
</dbReference>